<evidence type="ECO:0000313" key="2">
    <source>
        <dbReference type="Proteomes" id="UP000002195"/>
    </source>
</evidence>
<dbReference type="dictyBase" id="DDB_G0290323"/>
<dbReference type="PhylomeDB" id="Q54G82"/>
<proteinExistence type="predicted"/>
<dbReference type="PaxDb" id="44689-DDB0188838"/>
<organism evidence="1 2">
    <name type="scientific">Dictyostelium discoideum</name>
    <name type="common">Social amoeba</name>
    <dbReference type="NCBI Taxonomy" id="44689"/>
    <lineage>
        <taxon>Eukaryota</taxon>
        <taxon>Amoebozoa</taxon>
        <taxon>Evosea</taxon>
        <taxon>Eumycetozoa</taxon>
        <taxon>Dictyostelia</taxon>
        <taxon>Dictyosteliales</taxon>
        <taxon>Dictyosteliaceae</taxon>
        <taxon>Dictyostelium</taxon>
    </lineage>
</organism>
<dbReference type="KEGG" id="ddi:DDB_G0290323"/>
<reference evidence="1 2" key="1">
    <citation type="journal article" date="2005" name="Nature">
        <title>The genome of the social amoeba Dictyostelium discoideum.</title>
        <authorList>
            <consortium name="The Dictyostelium discoideum Sequencing Consortium"/>
            <person name="Eichinger L."/>
            <person name="Pachebat J.A."/>
            <person name="Glockner G."/>
            <person name="Rajandream M.A."/>
            <person name="Sucgang R."/>
            <person name="Berriman M."/>
            <person name="Song J."/>
            <person name="Olsen R."/>
            <person name="Szafranski K."/>
            <person name="Xu Q."/>
            <person name="Tunggal B."/>
            <person name="Kummerfeld S."/>
            <person name="Madera M."/>
            <person name="Konfortov B.A."/>
            <person name="Rivero F."/>
            <person name="Bankier A.T."/>
            <person name="Lehmann R."/>
            <person name="Hamlin N."/>
            <person name="Davies R."/>
            <person name="Gaudet P."/>
            <person name="Fey P."/>
            <person name="Pilcher K."/>
            <person name="Chen G."/>
            <person name="Saunders D."/>
            <person name="Sodergren E."/>
            <person name="Davis P."/>
            <person name="Kerhornou A."/>
            <person name="Nie X."/>
            <person name="Hall N."/>
            <person name="Anjard C."/>
            <person name="Hemphill L."/>
            <person name="Bason N."/>
            <person name="Farbrother P."/>
            <person name="Desany B."/>
            <person name="Just E."/>
            <person name="Morio T."/>
            <person name="Rost R."/>
            <person name="Churcher C."/>
            <person name="Cooper J."/>
            <person name="Haydock S."/>
            <person name="van Driessche N."/>
            <person name="Cronin A."/>
            <person name="Goodhead I."/>
            <person name="Muzny D."/>
            <person name="Mourier T."/>
            <person name="Pain A."/>
            <person name="Lu M."/>
            <person name="Harper D."/>
            <person name="Lindsay R."/>
            <person name="Hauser H."/>
            <person name="James K."/>
            <person name="Quiles M."/>
            <person name="Madan Babu M."/>
            <person name="Saito T."/>
            <person name="Buchrieser C."/>
            <person name="Wardroper A."/>
            <person name="Felder M."/>
            <person name="Thangavelu M."/>
            <person name="Johnson D."/>
            <person name="Knights A."/>
            <person name="Loulseged H."/>
            <person name="Mungall K."/>
            <person name="Oliver K."/>
            <person name="Price C."/>
            <person name="Quail M.A."/>
            <person name="Urushihara H."/>
            <person name="Hernandez J."/>
            <person name="Rabbinowitsch E."/>
            <person name="Steffen D."/>
            <person name="Sanders M."/>
            <person name="Ma J."/>
            <person name="Kohara Y."/>
            <person name="Sharp S."/>
            <person name="Simmonds M."/>
            <person name="Spiegler S."/>
            <person name="Tivey A."/>
            <person name="Sugano S."/>
            <person name="White B."/>
            <person name="Walker D."/>
            <person name="Woodward J."/>
            <person name="Winckler T."/>
            <person name="Tanaka Y."/>
            <person name="Shaulsky G."/>
            <person name="Schleicher M."/>
            <person name="Weinstock G."/>
            <person name="Rosenthal A."/>
            <person name="Cox E.C."/>
            <person name="Chisholm R.L."/>
            <person name="Gibbs R."/>
            <person name="Loomis W.F."/>
            <person name="Platzer M."/>
            <person name="Kay R.R."/>
            <person name="Williams J."/>
            <person name="Dear P.H."/>
            <person name="Noegel A.A."/>
            <person name="Barrell B."/>
            <person name="Kuspa A."/>
        </authorList>
    </citation>
    <scope>NUCLEOTIDE SEQUENCE [LARGE SCALE GENOMIC DNA]</scope>
    <source>
        <strain evidence="1 2">AX4</strain>
    </source>
</reference>
<dbReference type="PANTHER" id="PTHR32488:SF87">
    <property type="entry name" value="ANKYRIN REPEAT-CONTAINING PROTEIN-RELATED"/>
    <property type="match status" value="1"/>
</dbReference>
<protein>
    <submittedName>
        <fullName evidence="1">Uncharacterized protein</fullName>
    </submittedName>
</protein>
<dbReference type="AlphaFoldDB" id="Q54G82"/>
<keyword evidence="2" id="KW-1185">Reference proteome</keyword>
<gene>
    <name evidence="1" type="ORF">DDB_G0290323</name>
</gene>
<name>Q54G82_DICDI</name>
<dbReference type="GeneID" id="8627606"/>
<dbReference type="InParanoid" id="Q54G82"/>
<dbReference type="Proteomes" id="UP000002195">
    <property type="component" value="Unassembled WGS sequence"/>
</dbReference>
<dbReference type="InterPro" id="IPR051904">
    <property type="entry name" value="UPF0746_actin_org"/>
</dbReference>
<evidence type="ECO:0000313" key="1">
    <source>
        <dbReference type="EMBL" id="EAL62288.1"/>
    </source>
</evidence>
<dbReference type="RefSeq" id="XP_635801.1">
    <property type="nucleotide sequence ID" value="XM_630709.1"/>
</dbReference>
<dbReference type="EMBL" id="AAFI02000162">
    <property type="protein sequence ID" value="EAL62288.1"/>
    <property type="molecule type" value="Genomic_DNA"/>
</dbReference>
<comment type="caution">
    <text evidence="1">The sequence shown here is derived from an EMBL/GenBank/DDBJ whole genome shotgun (WGS) entry which is preliminary data.</text>
</comment>
<accession>Q54G82</accession>
<dbReference type="VEuPathDB" id="AmoebaDB:DDB_G0290323"/>
<sequence>MNNNDEIIFWKVIRNIYLFKKILSFLKSEFRYEKYGYDEIKDVKWMIHNKYLLLLKDKVQRNDQDLAFFKCSYYTDRNTNNNNHDSIFQLNEPLKSDYQFYKDLFKNYYNYFIEEQLLGNYDSIDNNNNNNNKFEIKKIKKKQIKNERIEQKRSFLDRLIKFENLIAYSIIIDEFKLHIPTDDDLITSINNYSFEISNYLIFSNGGNEEKVKINKSNNEKIWKSIINESYDKNNNNNNNNNNNSNNNIKNNIIKIIDNSIDLKIDYLINKAKIEIPLKLFKSIEYQINYQVGKSSLKTLLDSCFTIYYLNFKIDYWEKIKNQFSKSGVSTINGYMATDIAVTQYLNEEYYSIPLSQLEIYKKKFQELNILSNNVNDIIDLTDDDDNDKNIVNEMISNLLKMIIPFTGYSFNFLNYLYYLVIFKIKNKNENSIIDNNNNLEYCKFIISREERLLIFSIKSKKFLNKQICILNNMLKNNEKKINNFDILYDYWEDFIHFDSHTELLEILSMKFMKINSSFINSWFDIYFFHKVKSIEMFDYLYSKKNQETINFNRLFYSISLLRHFKEKYPINYEKSLIDYTIIYGYYENDKIQFLIDNYDQFRGKLIEHLKDNGSSLRFYNRDRLDDELILKVVQDPEKLRCFFRERGTVIFKYYFDDTIDISSDRGILVKELCFRRDLKAIDKLLLTKSIPLISKVLLYASGCGAIEIFKFIFNNPKHKWIFNEKVFPDEIQHSNIFNFLLNSNVKCDNIRFIKYIY</sequence>
<dbReference type="HOGENOM" id="CLU_351413_0_0_1"/>
<dbReference type="PANTHER" id="PTHR32488">
    <property type="entry name" value="UPF0746 PROTEIN DDB_G0280785-RELATED"/>
    <property type="match status" value="1"/>
</dbReference>